<feature type="region of interest" description="Disordered" evidence="6">
    <location>
        <begin position="310"/>
        <end position="349"/>
    </location>
</feature>
<dbReference type="EC" id="2.3.2.8" evidence="2"/>
<feature type="compositionally biased region" description="Basic and acidic residues" evidence="6">
    <location>
        <begin position="310"/>
        <end position="342"/>
    </location>
</feature>
<gene>
    <name evidence="9" type="ORF">CAUJ_LOCUS2267</name>
</gene>
<evidence type="ECO:0000256" key="3">
    <source>
        <dbReference type="ARBA" id="ARBA00022679"/>
    </source>
</evidence>
<dbReference type="Pfam" id="PF10147">
    <property type="entry name" value="CR6_interact"/>
    <property type="match status" value="1"/>
</dbReference>
<keyword evidence="10" id="KW-1185">Reference proteome</keyword>
<comment type="similarity">
    <text evidence="1">Belongs to the R-transferase family.</text>
</comment>
<feature type="domain" description="N-end aminoacyl transferase N-terminal" evidence="7">
    <location>
        <begin position="211"/>
        <end position="300"/>
    </location>
</feature>
<protein>
    <recommendedName>
        <fullName evidence="2">arginyltransferase</fullName>
        <ecNumber evidence="2">2.3.2.8</ecNumber>
    </recommendedName>
</protein>
<sequence>MLKSLCRLRLRRSFSTTSEVLDQATASTNPSVDVSYMRSRHRILAAGGMPPVEFEFERERAARRERFGRFGLKSGVPVEELFPTVEELEEEKALGLYRELNDVMREHTDLQAKKKIKEAARLAELEKNLKSYPQKLAKYEASLVKSEREKDAKELALEKRIREIQEYFGYWMDPKDPRFEVMLQQKEQEEKEGYSMAVESILEYAGESSNSCGYCNGSPRRSSKLGEKEEKKEEEARGSSESLGVWADTLSTSDYLKLLDRGWRRSGRYLYKPKNETTCCPQYTIRLDSTQFYLSRSQRRTLQQMNDFLETGKKPRCGIKEEQDQSKHQDSSEAHGSGDRSAKRAKLMEPVVHKERDPTRPVLKKKEIRRAKFEEKCRKRGFDVEVEREKRRVKEESRRRTIESYIIPAKPTDKHKLEVKLVALNSEEFESRAKESFELFVRYQSEVHKDFDKSQRGYRRFLCESPLRNTSRGRSSVELGSFHMWYLLDDKLVAVGVVDLLPKCLSAKYLFYNPDFAFLSLGTYTALREIALTKKLHEQSPDFLYYYMGYYIHSCPKMRYKAKFRPSELLCDQSFQWAPMEVCQKRIEESEKPNGFAAFLPDQPAPSPVPINRIKVLISERGPFMDYGMFLSMNPSFRPSDSFRRSLEDLSTKIGDDLLSVVFYFQNLRI</sequence>
<dbReference type="GO" id="GO:0005634">
    <property type="term" value="C:nucleus"/>
    <property type="evidence" value="ECO:0007669"/>
    <property type="project" value="InterPro"/>
</dbReference>
<dbReference type="InterPro" id="IPR007471">
    <property type="entry name" value="N-end_Aminoacyl_Trfase_N"/>
</dbReference>
<dbReference type="InterPro" id="IPR007472">
    <property type="entry name" value="N-end_Aminoacyl_Trfase_C"/>
</dbReference>
<dbReference type="InterPro" id="IPR016181">
    <property type="entry name" value="Acyl_CoA_acyltransferase"/>
</dbReference>
<keyword evidence="4" id="KW-0012">Acyltransferase</keyword>
<dbReference type="EMBL" id="CAJGYM010000004">
    <property type="protein sequence ID" value="CAD6186348.1"/>
    <property type="molecule type" value="Genomic_DNA"/>
</dbReference>
<dbReference type="InterPro" id="IPR018472">
    <property type="entry name" value="Ribosomal_mL64"/>
</dbReference>
<dbReference type="InterPro" id="IPR043035">
    <property type="entry name" value="Ribosomal_mL64_sf"/>
</dbReference>
<evidence type="ECO:0000256" key="4">
    <source>
        <dbReference type="ARBA" id="ARBA00023315"/>
    </source>
</evidence>
<name>A0A8S1GTY0_9PELO</name>
<evidence type="ECO:0000313" key="9">
    <source>
        <dbReference type="EMBL" id="CAD6186348.1"/>
    </source>
</evidence>
<dbReference type="Pfam" id="PF04376">
    <property type="entry name" value="ATE_N"/>
    <property type="match status" value="1"/>
</dbReference>
<dbReference type="Pfam" id="PF04377">
    <property type="entry name" value="ATE_C"/>
    <property type="match status" value="1"/>
</dbReference>
<keyword evidence="3" id="KW-0808">Transferase</keyword>
<feature type="compositionally biased region" description="Basic and acidic residues" evidence="6">
    <location>
        <begin position="224"/>
        <end position="238"/>
    </location>
</feature>
<dbReference type="OrthoDB" id="74183at2759"/>
<organism evidence="9 10">
    <name type="scientific">Caenorhabditis auriculariae</name>
    <dbReference type="NCBI Taxonomy" id="2777116"/>
    <lineage>
        <taxon>Eukaryota</taxon>
        <taxon>Metazoa</taxon>
        <taxon>Ecdysozoa</taxon>
        <taxon>Nematoda</taxon>
        <taxon>Chromadorea</taxon>
        <taxon>Rhabditida</taxon>
        <taxon>Rhabditina</taxon>
        <taxon>Rhabditomorpha</taxon>
        <taxon>Rhabditoidea</taxon>
        <taxon>Rhabditidae</taxon>
        <taxon>Peloderinae</taxon>
        <taxon>Caenorhabditis</taxon>
    </lineage>
</organism>
<feature type="coiled-coil region" evidence="5">
    <location>
        <begin position="122"/>
        <end position="156"/>
    </location>
</feature>
<keyword evidence="5" id="KW-0175">Coiled coil</keyword>
<dbReference type="PANTHER" id="PTHR21367:SF1">
    <property type="entry name" value="ARGINYL-TRNA--PROTEIN TRANSFERASE 1"/>
    <property type="match status" value="1"/>
</dbReference>
<evidence type="ECO:0000256" key="2">
    <source>
        <dbReference type="ARBA" id="ARBA00012025"/>
    </source>
</evidence>
<accession>A0A8S1GTY0</accession>
<evidence type="ECO:0000256" key="5">
    <source>
        <dbReference type="SAM" id="Coils"/>
    </source>
</evidence>
<dbReference type="AlphaFoldDB" id="A0A8S1GTY0"/>
<proteinExistence type="inferred from homology"/>
<dbReference type="Gene3D" id="6.10.280.120">
    <property type="entry name" value="Growth arrest and DNA-damage-inducible proteins-interacting protein 1"/>
    <property type="match status" value="1"/>
</dbReference>
<dbReference type="PANTHER" id="PTHR21367">
    <property type="entry name" value="ARGININE-TRNA-PROTEIN TRANSFERASE 1"/>
    <property type="match status" value="1"/>
</dbReference>
<dbReference type="GO" id="GO:0004057">
    <property type="term" value="F:arginyl-tRNA--protein transferase activity"/>
    <property type="evidence" value="ECO:0007669"/>
    <property type="project" value="UniProtKB-EC"/>
</dbReference>
<evidence type="ECO:0000259" key="8">
    <source>
        <dbReference type="Pfam" id="PF04377"/>
    </source>
</evidence>
<feature type="region of interest" description="Disordered" evidence="6">
    <location>
        <begin position="208"/>
        <end position="242"/>
    </location>
</feature>
<evidence type="ECO:0000313" key="10">
    <source>
        <dbReference type="Proteomes" id="UP000835052"/>
    </source>
</evidence>
<evidence type="ECO:0000256" key="1">
    <source>
        <dbReference type="ARBA" id="ARBA00009991"/>
    </source>
</evidence>
<reference evidence="9" key="1">
    <citation type="submission" date="2020-10" db="EMBL/GenBank/DDBJ databases">
        <authorList>
            <person name="Kikuchi T."/>
        </authorList>
    </citation>
    <scope>NUCLEOTIDE SEQUENCE</scope>
    <source>
        <strain evidence="9">NKZ352</strain>
    </source>
</reference>
<dbReference type="SUPFAM" id="SSF55729">
    <property type="entry name" value="Acyl-CoA N-acyltransferases (Nat)"/>
    <property type="match status" value="1"/>
</dbReference>
<evidence type="ECO:0000259" key="7">
    <source>
        <dbReference type="Pfam" id="PF04376"/>
    </source>
</evidence>
<comment type="caution">
    <text evidence="9">The sequence shown here is derived from an EMBL/GenBank/DDBJ whole genome shotgun (WGS) entry which is preliminary data.</text>
</comment>
<dbReference type="Proteomes" id="UP000835052">
    <property type="component" value="Unassembled WGS sequence"/>
</dbReference>
<dbReference type="InterPro" id="IPR030700">
    <property type="entry name" value="N-end_Aminoacyl_Trfase"/>
</dbReference>
<feature type="domain" description="N-end rule aminoacyl transferase C-terminal" evidence="8">
    <location>
        <begin position="435"/>
        <end position="571"/>
    </location>
</feature>
<evidence type="ECO:0000256" key="6">
    <source>
        <dbReference type="SAM" id="MobiDB-lite"/>
    </source>
</evidence>
<dbReference type="GO" id="GO:0005737">
    <property type="term" value="C:cytoplasm"/>
    <property type="evidence" value="ECO:0007669"/>
    <property type="project" value="TreeGrafter"/>
</dbReference>